<proteinExistence type="predicted"/>
<accession>K5UXC4</accession>
<gene>
    <name evidence="2" type="ORF">PHACADRAFT_96349</name>
</gene>
<sequence length="377" mass="43722">MSEGAPVASKKSDPGELQPQEFFWRDHQPWLESKGYMLRPRYRPDWVPSWQGTKYFSWNREDGILQPRINLLDATRISDGKIVMLKRVFVQENPREVEITTKFSSEPLVSNPRNHCVPIIEILTVPDAEDIFLLVMPLLRAFNSPRFNTLGEVIECFGQIFEGLQFMHQNHVAHRDCMDLNIMMDPAGLFPDLFHPQNPRYTRDFKSKPKHYSRTFKPTKYYLIDFGLSRSYDPADGPPRDYPILGGDKTVPEFKGQDRAYNPFPTDIYYIGNMIRECFLQVCARGAREALMQVSHGVEFLAPLVNDMVQDDPTKRPTIDEVVSRFEELRKLLTSWQLRSRLVPLSETGFQRFTRSSAHLVRTAGYCLMRRSALPTP</sequence>
<dbReference type="EMBL" id="JH930473">
    <property type="protein sequence ID" value="EKM54751.1"/>
    <property type="molecule type" value="Genomic_DNA"/>
</dbReference>
<dbReference type="RefSeq" id="XP_007397432.1">
    <property type="nucleotide sequence ID" value="XM_007397370.1"/>
</dbReference>
<feature type="domain" description="Protein kinase" evidence="1">
    <location>
        <begin position="1"/>
        <end position="333"/>
    </location>
</feature>
<dbReference type="PROSITE" id="PS50011">
    <property type="entry name" value="PROTEIN_KINASE_DOM"/>
    <property type="match status" value="1"/>
</dbReference>
<dbReference type="GO" id="GO:0004672">
    <property type="term" value="F:protein kinase activity"/>
    <property type="evidence" value="ECO:0007669"/>
    <property type="project" value="InterPro"/>
</dbReference>
<reference evidence="2 3" key="1">
    <citation type="journal article" date="2012" name="BMC Genomics">
        <title>Comparative genomics of the white-rot fungi, Phanerochaete carnosa and P. chrysosporium, to elucidate the genetic basis of the distinct wood types they colonize.</title>
        <authorList>
            <person name="Suzuki H."/>
            <person name="MacDonald J."/>
            <person name="Syed K."/>
            <person name="Salamov A."/>
            <person name="Hori C."/>
            <person name="Aerts A."/>
            <person name="Henrissat B."/>
            <person name="Wiebenga A."/>
            <person name="vanKuyk P.A."/>
            <person name="Barry K."/>
            <person name="Lindquist E."/>
            <person name="LaButti K."/>
            <person name="Lapidus A."/>
            <person name="Lucas S."/>
            <person name="Coutinho P."/>
            <person name="Gong Y."/>
            <person name="Samejima M."/>
            <person name="Mahadevan R."/>
            <person name="Abou-Zaid M."/>
            <person name="de Vries R.P."/>
            <person name="Igarashi K."/>
            <person name="Yadav J.S."/>
            <person name="Grigoriev I.V."/>
            <person name="Master E.R."/>
        </authorList>
    </citation>
    <scope>NUCLEOTIDE SEQUENCE [LARGE SCALE GENOMIC DNA]</scope>
    <source>
        <strain evidence="2 3">HHB-10118-sp</strain>
    </source>
</reference>
<dbReference type="Gene3D" id="1.10.510.10">
    <property type="entry name" value="Transferase(Phosphotransferase) domain 1"/>
    <property type="match status" value="1"/>
</dbReference>
<dbReference type="HOGENOM" id="CLU_044121_2_1_1"/>
<dbReference type="OrthoDB" id="5987198at2759"/>
<keyword evidence="3" id="KW-1185">Reference proteome</keyword>
<dbReference type="GO" id="GO:0005524">
    <property type="term" value="F:ATP binding"/>
    <property type="evidence" value="ECO:0007669"/>
    <property type="project" value="InterPro"/>
</dbReference>
<dbReference type="GeneID" id="18920926"/>
<organism evidence="2 3">
    <name type="scientific">Phanerochaete carnosa (strain HHB-10118-sp)</name>
    <name type="common">White-rot fungus</name>
    <name type="synonym">Peniophora carnosa</name>
    <dbReference type="NCBI Taxonomy" id="650164"/>
    <lineage>
        <taxon>Eukaryota</taxon>
        <taxon>Fungi</taxon>
        <taxon>Dikarya</taxon>
        <taxon>Basidiomycota</taxon>
        <taxon>Agaricomycotina</taxon>
        <taxon>Agaricomycetes</taxon>
        <taxon>Polyporales</taxon>
        <taxon>Phanerochaetaceae</taxon>
        <taxon>Phanerochaete</taxon>
    </lineage>
</organism>
<dbReference type="InterPro" id="IPR011009">
    <property type="entry name" value="Kinase-like_dom_sf"/>
</dbReference>
<dbReference type="InterPro" id="IPR000719">
    <property type="entry name" value="Prot_kinase_dom"/>
</dbReference>
<dbReference type="SUPFAM" id="SSF56112">
    <property type="entry name" value="Protein kinase-like (PK-like)"/>
    <property type="match status" value="1"/>
</dbReference>
<protein>
    <recommendedName>
        <fullName evidence="1">Protein kinase domain-containing protein</fullName>
    </recommendedName>
</protein>
<dbReference type="Proteomes" id="UP000008370">
    <property type="component" value="Unassembled WGS sequence"/>
</dbReference>
<evidence type="ECO:0000313" key="3">
    <source>
        <dbReference type="Proteomes" id="UP000008370"/>
    </source>
</evidence>
<dbReference type="Pfam" id="PF00069">
    <property type="entry name" value="Pkinase"/>
    <property type="match status" value="1"/>
</dbReference>
<dbReference type="KEGG" id="pco:PHACADRAFT_96349"/>
<evidence type="ECO:0000313" key="2">
    <source>
        <dbReference type="EMBL" id="EKM54751.1"/>
    </source>
</evidence>
<dbReference type="InParanoid" id="K5UXC4"/>
<dbReference type="STRING" id="650164.K5UXC4"/>
<name>K5UXC4_PHACS</name>
<dbReference type="SMART" id="SM00220">
    <property type="entry name" value="S_TKc"/>
    <property type="match status" value="1"/>
</dbReference>
<dbReference type="AlphaFoldDB" id="K5UXC4"/>
<evidence type="ECO:0000259" key="1">
    <source>
        <dbReference type="PROSITE" id="PS50011"/>
    </source>
</evidence>